<sequence>MSNRNQRYVKANGLRLHITEEGEGPLVLLCHGFPETAYAWRHQLSALAEAGFRAVAPDLRGYGNSDSPPDPAAFTTLDVVGDLVALMDAEGAREAVIMGGDWGATIAWQAAQLRPDRFRAVVALGVPMMGRAPAPPSQIFPQAATAIFYTHYFSQPNVAEQEFDRDPASTLRKIYFAASGDAGPRTDPNTPNPFGMVARGQGLLDSLPDPTTLPSWLEQADLDIFAESFRGSGFRGGLNYYRNLDRNWMLQSAFAGKQIEVPALFLVGERDTGLAIPGMDQIIKAMPQLVPQLRSAKVIPGAGHWLQQEAPGEVNTALVRFLHTL</sequence>
<keyword evidence="4" id="KW-1185">Reference proteome</keyword>
<dbReference type="GO" id="GO:0016787">
    <property type="term" value="F:hydrolase activity"/>
    <property type="evidence" value="ECO:0007669"/>
    <property type="project" value="UniProtKB-KW"/>
</dbReference>
<evidence type="ECO:0000256" key="1">
    <source>
        <dbReference type="ARBA" id="ARBA00022801"/>
    </source>
</evidence>
<feature type="domain" description="AB hydrolase-1" evidence="2">
    <location>
        <begin position="25"/>
        <end position="310"/>
    </location>
</feature>
<dbReference type="PANTHER" id="PTHR43329">
    <property type="entry name" value="EPOXIDE HYDROLASE"/>
    <property type="match status" value="1"/>
</dbReference>
<dbReference type="RefSeq" id="WP_130303799.1">
    <property type="nucleotide sequence ID" value="NZ_SHKO01000001.1"/>
</dbReference>
<dbReference type="PRINTS" id="PR00412">
    <property type="entry name" value="EPOXHYDRLASE"/>
</dbReference>
<dbReference type="SUPFAM" id="SSF53474">
    <property type="entry name" value="alpha/beta-Hydrolases"/>
    <property type="match status" value="1"/>
</dbReference>
<dbReference type="EMBL" id="SHKO01000001">
    <property type="protein sequence ID" value="RZU00126.1"/>
    <property type="molecule type" value="Genomic_DNA"/>
</dbReference>
<dbReference type="InterPro" id="IPR029058">
    <property type="entry name" value="AB_hydrolase_fold"/>
</dbReference>
<dbReference type="InterPro" id="IPR000073">
    <property type="entry name" value="AB_hydrolase_1"/>
</dbReference>
<dbReference type="Proteomes" id="UP000293398">
    <property type="component" value="Unassembled WGS sequence"/>
</dbReference>
<protein>
    <submittedName>
        <fullName evidence="3">Pimeloyl-ACP methyl ester carboxylesterase</fullName>
    </submittedName>
</protein>
<dbReference type="Pfam" id="PF00561">
    <property type="entry name" value="Abhydrolase_1"/>
    <property type="match status" value="1"/>
</dbReference>
<keyword evidence="1" id="KW-0378">Hydrolase</keyword>
<organism evidence="3 4">
    <name type="scientific">Advenella incenata</name>
    <dbReference type="NCBI Taxonomy" id="267800"/>
    <lineage>
        <taxon>Bacteria</taxon>
        <taxon>Pseudomonadati</taxon>
        <taxon>Pseudomonadota</taxon>
        <taxon>Betaproteobacteria</taxon>
        <taxon>Burkholderiales</taxon>
        <taxon>Alcaligenaceae</taxon>
    </lineage>
</organism>
<accession>A0A4V2FU01</accession>
<dbReference type="InterPro" id="IPR000639">
    <property type="entry name" value="Epox_hydrolase-like"/>
</dbReference>
<name>A0A4V2FU01_9BURK</name>
<evidence type="ECO:0000313" key="4">
    <source>
        <dbReference type="Proteomes" id="UP000293398"/>
    </source>
</evidence>
<dbReference type="OrthoDB" id="9780765at2"/>
<dbReference type="Gene3D" id="3.40.50.1820">
    <property type="entry name" value="alpha/beta hydrolase"/>
    <property type="match status" value="1"/>
</dbReference>
<comment type="caution">
    <text evidence="3">The sequence shown here is derived from an EMBL/GenBank/DDBJ whole genome shotgun (WGS) entry which is preliminary data.</text>
</comment>
<proteinExistence type="predicted"/>
<evidence type="ECO:0000259" key="2">
    <source>
        <dbReference type="Pfam" id="PF00561"/>
    </source>
</evidence>
<dbReference type="AlphaFoldDB" id="A0A4V2FU01"/>
<dbReference type="PRINTS" id="PR00111">
    <property type="entry name" value="ABHYDROLASE"/>
</dbReference>
<reference evidence="3 4" key="1">
    <citation type="submission" date="2019-02" db="EMBL/GenBank/DDBJ databases">
        <title>Genomic Encyclopedia of Type Strains, Phase IV (KMG-IV): sequencing the most valuable type-strain genomes for metagenomic binning, comparative biology and taxonomic classification.</title>
        <authorList>
            <person name="Goeker M."/>
        </authorList>
    </citation>
    <scope>NUCLEOTIDE SEQUENCE [LARGE SCALE GENOMIC DNA]</scope>
    <source>
        <strain evidence="3 4">DSM 23814</strain>
    </source>
</reference>
<gene>
    <name evidence="3" type="ORF">EV681_1933</name>
</gene>
<evidence type="ECO:0000313" key="3">
    <source>
        <dbReference type="EMBL" id="RZU00126.1"/>
    </source>
</evidence>